<dbReference type="InterPro" id="IPR040456">
    <property type="entry name" value="RNase_H2_suB"/>
</dbReference>
<dbReference type="KEGG" id="ccp:CHC_T00001238001"/>
<protein>
    <recommendedName>
        <fullName evidence="2">Ribonuclease H2 subunit B wHTH domain-containing protein</fullName>
    </recommendedName>
</protein>
<dbReference type="STRING" id="2769.R7QL60"/>
<feature type="region of interest" description="Disordered" evidence="1">
    <location>
        <begin position="305"/>
        <end position="363"/>
    </location>
</feature>
<gene>
    <name evidence="3" type="ORF">CHC_T00001238001</name>
</gene>
<dbReference type="RefSeq" id="XP_005718724.1">
    <property type="nucleotide sequence ID" value="XM_005718667.1"/>
</dbReference>
<name>R7QL60_CHOCR</name>
<feature type="compositionally biased region" description="Basic residues" evidence="1">
    <location>
        <begin position="350"/>
        <end position="363"/>
    </location>
</feature>
<dbReference type="GeneID" id="17326442"/>
<feature type="compositionally biased region" description="Basic and acidic residues" evidence="1">
    <location>
        <begin position="305"/>
        <end position="318"/>
    </location>
</feature>
<feature type="domain" description="Ribonuclease H2 subunit B wHTH" evidence="2">
    <location>
        <begin position="200"/>
        <end position="241"/>
    </location>
</feature>
<evidence type="ECO:0000313" key="4">
    <source>
        <dbReference type="Proteomes" id="UP000012073"/>
    </source>
</evidence>
<dbReference type="Gramene" id="CDF38819">
    <property type="protein sequence ID" value="CDF38819"/>
    <property type="gene ID" value="CHC_T00001238001"/>
</dbReference>
<dbReference type="PANTHER" id="PTHR13383:SF11">
    <property type="entry name" value="RIBONUCLEASE H2 SUBUNIT B"/>
    <property type="match status" value="1"/>
</dbReference>
<proteinExistence type="predicted"/>
<dbReference type="GO" id="GO:0032299">
    <property type="term" value="C:ribonuclease H2 complex"/>
    <property type="evidence" value="ECO:0007669"/>
    <property type="project" value="InterPro"/>
</dbReference>
<evidence type="ECO:0000256" key="1">
    <source>
        <dbReference type="SAM" id="MobiDB-lite"/>
    </source>
</evidence>
<accession>R7QL60</accession>
<reference evidence="4" key="1">
    <citation type="journal article" date="2013" name="Proc. Natl. Acad. Sci. U.S.A.">
        <title>Genome structure and metabolic features in the red seaweed Chondrus crispus shed light on evolution of the Archaeplastida.</title>
        <authorList>
            <person name="Collen J."/>
            <person name="Porcel B."/>
            <person name="Carre W."/>
            <person name="Ball S.G."/>
            <person name="Chaparro C."/>
            <person name="Tonon T."/>
            <person name="Barbeyron T."/>
            <person name="Michel G."/>
            <person name="Noel B."/>
            <person name="Valentin K."/>
            <person name="Elias M."/>
            <person name="Artiguenave F."/>
            <person name="Arun A."/>
            <person name="Aury J.M."/>
            <person name="Barbosa-Neto J.F."/>
            <person name="Bothwell J.H."/>
            <person name="Bouget F.Y."/>
            <person name="Brillet L."/>
            <person name="Cabello-Hurtado F."/>
            <person name="Capella-Gutierrez S."/>
            <person name="Charrier B."/>
            <person name="Cladiere L."/>
            <person name="Cock J.M."/>
            <person name="Coelho S.M."/>
            <person name="Colleoni C."/>
            <person name="Czjzek M."/>
            <person name="Da Silva C."/>
            <person name="Delage L."/>
            <person name="Denoeud F."/>
            <person name="Deschamps P."/>
            <person name="Dittami S.M."/>
            <person name="Gabaldon T."/>
            <person name="Gachon C.M."/>
            <person name="Groisillier A."/>
            <person name="Herve C."/>
            <person name="Jabbari K."/>
            <person name="Katinka M."/>
            <person name="Kloareg B."/>
            <person name="Kowalczyk N."/>
            <person name="Labadie K."/>
            <person name="Leblanc C."/>
            <person name="Lopez P.J."/>
            <person name="McLachlan D.H."/>
            <person name="Meslet-Cladiere L."/>
            <person name="Moustafa A."/>
            <person name="Nehr Z."/>
            <person name="Nyvall Collen P."/>
            <person name="Panaud O."/>
            <person name="Partensky F."/>
            <person name="Poulain J."/>
            <person name="Rensing S.A."/>
            <person name="Rousvoal S."/>
            <person name="Samson G."/>
            <person name="Symeonidi A."/>
            <person name="Weissenbach J."/>
            <person name="Zambounis A."/>
            <person name="Wincker P."/>
            <person name="Boyen C."/>
        </authorList>
    </citation>
    <scope>NUCLEOTIDE SEQUENCE [LARGE SCALE GENOMIC DNA]</scope>
    <source>
        <strain evidence="4">cv. Stackhouse</strain>
    </source>
</reference>
<dbReference type="InterPro" id="IPR019024">
    <property type="entry name" value="RNase_H2_suB_wHTH"/>
</dbReference>
<keyword evidence="4" id="KW-1185">Reference proteome</keyword>
<sequence length="363" mass="40371">MQTEFLAGTTRKLSYSAVRHSQSQQPLLLRTSLVCQVLTTYIRETAARYAPDLSDDMGVQKRAAVVILPTEALPQGELQKPGVEQTLALTPIEFPENAKASSVVPLYILRKEEKTVVLVELVRFKSPFASWFFVPEAEELVPDVCSNGDVTMVTRVDPLFCALVLMDSLREVGDKQVFQPLDALCVTADGTNLTGLCDTRQFEMLCDVKEAGGESFYKLNDEKAMSWLQAKHGALVRESKMKSADAVGIISQYVTAHWGKQLRKQLLAEVENVDSEAHKAAKNSHSLALATMMEDAVETNQAILAEERDRKKGSDKWSVKKPVAKSKAAKKKKEKAPEASFWTAREKSLAKKRNLKRKKTSPK</sequence>
<feature type="compositionally biased region" description="Basic residues" evidence="1">
    <location>
        <begin position="322"/>
        <end position="334"/>
    </location>
</feature>
<evidence type="ECO:0000313" key="3">
    <source>
        <dbReference type="EMBL" id="CDF38819.1"/>
    </source>
</evidence>
<dbReference type="Pfam" id="PF09468">
    <property type="entry name" value="RNase_H2-Ydr279"/>
    <property type="match status" value="1"/>
</dbReference>
<dbReference type="Proteomes" id="UP000012073">
    <property type="component" value="Unassembled WGS sequence"/>
</dbReference>
<dbReference type="GO" id="GO:0006401">
    <property type="term" value="P:RNA catabolic process"/>
    <property type="evidence" value="ECO:0007669"/>
    <property type="project" value="TreeGrafter"/>
</dbReference>
<dbReference type="GO" id="GO:0005654">
    <property type="term" value="C:nucleoplasm"/>
    <property type="evidence" value="ECO:0007669"/>
    <property type="project" value="TreeGrafter"/>
</dbReference>
<dbReference type="EMBL" id="HG001969">
    <property type="protein sequence ID" value="CDF38819.1"/>
    <property type="molecule type" value="Genomic_DNA"/>
</dbReference>
<organism evidence="3 4">
    <name type="scientific">Chondrus crispus</name>
    <name type="common">Carrageen Irish moss</name>
    <name type="synonym">Polymorpha crispa</name>
    <dbReference type="NCBI Taxonomy" id="2769"/>
    <lineage>
        <taxon>Eukaryota</taxon>
        <taxon>Rhodophyta</taxon>
        <taxon>Florideophyceae</taxon>
        <taxon>Rhodymeniophycidae</taxon>
        <taxon>Gigartinales</taxon>
        <taxon>Gigartinaceae</taxon>
        <taxon>Chondrus</taxon>
    </lineage>
</organism>
<dbReference type="OrthoDB" id="29098at2759"/>
<evidence type="ECO:0000259" key="2">
    <source>
        <dbReference type="Pfam" id="PF09468"/>
    </source>
</evidence>
<dbReference type="AlphaFoldDB" id="R7QL60"/>
<dbReference type="Gene3D" id="1.10.20.120">
    <property type="match status" value="1"/>
</dbReference>
<dbReference type="PANTHER" id="PTHR13383">
    <property type="entry name" value="RIBONUCLEASE H2 SUBUNIT B"/>
    <property type="match status" value="1"/>
</dbReference>